<dbReference type="Pfam" id="PF13565">
    <property type="entry name" value="HTH_32"/>
    <property type="match status" value="1"/>
</dbReference>
<protein>
    <recommendedName>
        <fullName evidence="3">Helix-turn-helix domain-containing protein</fullName>
    </recommendedName>
</protein>
<dbReference type="InterPro" id="IPR009057">
    <property type="entry name" value="Homeodomain-like_sf"/>
</dbReference>
<dbReference type="Proteomes" id="UP001500618">
    <property type="component" value="Unassembled WGS sequence"/>
</dbReference>
<evidence type="ECO:0000313" key="2">
    <source>
        <dbReference type="Proteomes" id="UP001500618"/>
    </source>
</evidence>
<name>A0ABP4U781_9ACTN</name>
<accession>A0ABP4U781</accession>
<evidence type="ECO:0000313" key="1">
    <source>
        <dbReference type="EMBL" id="GAA1700029.1"/>
    </source>
</evidence>
<comment type="caution">
    <text evidence="1">The sequence shown here is derived from an EMBL/GenBank/DDBJ whole genome shotgun (WGS) entry which is preliminary data.</text>
</comment>
<proteinExistence type="predicted"/>
<evidence type="ECO:0008006" key="3">
    <source>
        <dbReference type="Google" id="ProtNLM"/>
    </source>
</evidence>
<dbReference type="EMBL" id="BAAANY010000023">
    <property type="protein sequence ID" value="GAA1700029.1"/>
    <property type="molecule type" value="Genomic_DNA"/>
</dbReference>
<keyword evidence="2" id="KW-1185">Reference proteome</keyword>
<sequence length="145" mass="15329">MGAASENGSGVGVSGADCAGVCADGAQNQVVARELGTRPQTVAKWRNRFVEAGLGGLSDEARPGRPRAVTDAQVENVIIQTLEHQPPDEGTHWSTRLMAKQVGMSQTAVSRVGACSVSNRTWWSSGSCPPTRSSWTRSVMWSVST</sequence>
<organism evidence="1 2">
    <name type="scientific">Fodinicola feengrottensis</name>
    <dbReference type="NCBI Taxonomy" id="435914"/>
    <lineage>
        <taxon>Bacteria</taxon>
        <taxon>Bacillati</taxon>
        <taxon>Actinomycetota</taxon>
        <taxon>Actinomycetes</taxon>
        <taxon>Mycobacteriales</taxon>
        <taxon>Fodinicola</taxon>
    </lineage>
</organism>
<gene>
    <name evidence="1" type="ORF">GCM10009765_56790</name>
</gene>
<reference evidence="2" key="1">
    <citation type="journal article" date="2019" name="Int. J. Syst. Evol. Microbiol.">
        <title>The Global Catalogue of Microorganisms (GCM) 10K type strain sequencing project: providing services to taxonomists for standard genome sequencing and annotation.</title>
        <authorList>
            <consortium name="The Broad Institute Genomics Platform"/>
            <consortium name="The Broad Institute Genome Sequencing Center for Infectious Disease"/>
            <person name="Wu L."/>
            <person name="Ma J."/>
        </authorList>
    </citation>
    <scope>NUCLEOTIDE SEQUENCE [LARGE SCALE GENOMIC DNA]</scope>
    <source>
        <strain evidence="2">JCM 14718</strain>
    </source>
</reference>
<dbReference type="SUPFAM" id="SSF46689">
    <property type="entry name" value="Homeodomain-like"/>
    <property type="match status" value="1"/>
</dbReference>